<dbReference type="PROSITE" id="PS00761">
    <property type="entry name" value="SPASE_I_3"/>
    <property type="match status" value="1"/>
</dbReference>
<dbReference type="EC" id="3.4.21.89" evidence="3 6"/>
<keyword evidence="6" id="KW-0472">Membrane</keyword>
<dbReference type="SUPFAM" id="SSF51306">
    <property type="entry name" value="LexA/Signal peptidase"/>
    <property type="match status" value="1"/>
</dbReference>
<dbReference type="PANTHER" id="PTHR43390">
    <property type="entry name" value="SIGNAL PEPTIDASE I"/>
    <property type="match status" value="1"/>
</dbReference>
<evidence type="ECO:0000256" key="5">
    <source>
        <dbReference type="PIRSR" id="PIRSR600223-1"/>
    </source>
</evidence>
<evidence type="ECO:0000256" key="1">
    <source>
        <dbReference type="ARBA" id="ARBA00000677"/>
    </source>
</evidence>
<feature type="domain" description="Peptidase S26" evidence="7">
    <location>
        <begin position="20"/>
        <end position="178"/>
    </location>
</feature>
<evidence type="ECO:0000259" key="7">
    <source>
        <dbReference type="Pfam" id="PF10502"/>
    </source>
</evidence>
<dbReference type="InterPro" id="IPR036286">
    <property type="entry name" value="LexA/Signal_pep-like_sf"/>
</dbReference>
<evidence type="ECO:0000313" key="8">
    <source>
        <dbReference type="EMBL" id="PIS13260.1"/>
    </source>
</evidence>
<evidence type="ECO:0000313" key="9">
    <source>
        <dbReference type="Proteomes" id="UP000230353"/>
    </source>
</evidence>
<accession>A0A2H0WKV1</accession>
<dbReference type="NCBIfam" id="TIGR02227">
    <property type="entry name" value="sigpep_I_bact"/>
    <property type="match status" value="1"/>
</dbReference>
<protein>
    <recommendedName>
        <fullName evidence="3 6">Signal peptidase I</fullName>
        <ecNumber evidence="3 6">3.4.21.89</ecNumber>
    </recommendedName>
</protein>
<sequence length="187" mass="21748">MKTKKQENSTRNSNLRQSLWEFVKFTAIAAIIIIPIRLWVAQPFIVSGSSMVPNFENGEYLIVDEFSYHFRGPARGEIIIFRYPNNPSKFFIKRIIGMPNETIEINNGEIRIYNEEFPGGVDIEETYLQNKPMDNLTVTLGNDEYYVMGDNRSQSSDSRIWGPLQKDLIIGRAWMRLWPPNKASIYF</sequence>
<dbReference type="GO" id="GO:0006465">
    <property type="term" value="P:signal peptide processing"/>
    <property type="evidence" value="ECO:0007669"/>
    <property type="project" value="InterPro"/>
</dbReference>
<dbReference type="InterPro" id="IPR019533">
    <property type="entry name" value="Peptidase_S26"/>
</dbReference>
<comment type="subcellular location">
    <subcellularLocation>
        <location evidence="6">Membrane</location>
        <topology evidence="6">Single-pass type II membrane protein</topology>
    </subcellularLocation>
</comment>
<feature type="active site" evidence="5">
    <location>
        <position position="50"/>
    </location>
</feature>
<feature type="active site" evidence="5">
    <location>
        <position position="93"/>
    </location>
</feature>
<dbReference type="Pfam" id="PF10502">
    <property type="entry name" value="Peptidase_S26"/>
    <property type="match status" value="1"/>
</dbReference>
<dbReference type="GO" id="GO:0009003">
    <property type="term" value="F:signal peptidase activity"/>
    <property type="evidence" value="ECO:0007669"/>
    <property type="project" value="UniProtKB-EC"/>
</dbReference>
<comment type="caution">
    <text evidence="8">The sequence shown here is derived from an EMBL/GenBank/DDBJ whole genome shotgun (WGS) entry which is preliminary data.</text>
</comment>
<proteinExistence type="inferred from homology"/>
<keyword evidence="4 6" id="KW-0378">Hydrolase</keyword>
<keyword evidence="6" id="KW-1133">Transmembrane helix</keyword>
<comment type="similarity">
    <text evidence="2 6">Belongs to the peptidase S26 family.</text>
</comment>
<evidence type="ECO:0000256" key="2">
    <source>
        <dbReference type="ARBA" id="ARBA00009370"/>
    </source>
</evidence>
<evidence type="ECO:0000256" key="6">
    <source>
        <dbReference type="RuleBase" id="RU362042"/>
    </source>
</evidence>
<reference evidence="9" key="1">
    <citation type="submission" date="2017-09" db="EMBL/GenBank/DDBJ databases">
        <title>Depth-based differentiation of microbial function through sediment-hosted aquifers and enrichment of novel symbionts in the deep terrestrial subsurface.</title>
        <authorList>
            <person name="Probst A.J."/>
            <person name="Ladd B."/>
            <person name="Jarett J.K."/>
            <person name="Geller-Mcgrath D.E."/>
            <person name="Sieber C.M.K."/>
            <person name="Emerson J.B."/>
            <person name="Anantharaman K."/>
            <person name="Thomas B.C."/>
            <person name="Malmstrom R."/>
            <person name="Stieglmeier M."/>
            <person name="Klingl A."/>
            <person name="Woyke T."/>
            <person name="Ryan C.M."/>
            <person name="Banfield J.F."/>
        </authorList>
    </citation>
    <scope>NUCLEOTIDE SEQUENCE [LARGE SCALE GENOMIC DNA]</scope>
</reference>
<dbReference type="Proteomes" id="UP000230353">
    <property type="component" value="Unassembled WGS sequence"/>
</dbReference>
<organism evidence="8 9">
    <name type="scientific">Candidatus Tagabacteria bacterium CG09_land_8_20_14_0_10_41_14</name>
    <dbReference type="NCBI Taxonomy" id="1975021"/>
    <lineage>
        <taxon>Bacteria</taxon>
        <taxon>Candidatus Tagaibacteriota</taxon>
    </lineage>
</organism>
<dbReference type="EMBL" id="PEZL01000039">
    <property type="protein sequence ID" value="PIS13260.1"/>
    <property type="molecule type" value="Genomic_DNA"/>
</dbReference>
<dbReference type="AlphaFoldDB" id="A0A2H0WKV1"/>
<dbReference type="PANTHER" id="PTHR43390:SF1">
    <property type="entry name" value="CHLOROPLAST PROCESSING PEPTIDASE"/>
    <property type="match status" value="1"/>
</dbReference>
<evidence type="ECO:0000256" key="4">
    <source>
        <dbReference type="ARBA" id="ARBA00022801"/>
    </source>
</evidence>
<dbReference type="GO" id="GO:0016020">
    <property type="term" value="C:membrane"/>
    <property type="evidence" value="ECO:0007669"/>
    <property type="project" value="UniProtKB-SubCell"/>
</dbReference>
<dbReference type="GO" id="GO:0004252">
    <property type="term" value="F:serine-type endopeptidase activity"/>
    <property type="evidence" value="ECO:0007669"/>
    <property type="project" value="InterPro"/>
</dbReference>
<gene>
    <name evidence="8" type="primary">lepB</name>
    <name evidence="8" type="ORF">COT67_02780</name>
</gene>
<evidence type="ECO:0000256" key="3">
    <source>
        <dbReference type="ARBA" id="ARBA00013208"/>
    </source>
</evidence>
<feature type="transmembrane region" description="Helical" evidence="6">
    <location>
        <begin position="21"/>
        <end position="40"/>
    </location>
</feature>
<dbReference type="PRINTS" id="PR00727">
    <property type="entry name" value="LEADERPTASE"/>
</dbReference>
<keyword evidence="6" id="KW-0812">Transmembrane</keyword>
<dbReference type="Gene3D" id="2.10.109.10">
    <property type="entry name" value="Umud Fragment, subunit A"/>
    <property type="match status" value="1"/>
</dbReference>
<dbReference type="InterPro" id="IPR019758">
    <property type="entry name" value="Pept_S26A_signal_pept_1_CS"/>
</dbReference>
<comment type="catalytic activity">
    <reaction evidence="1 6">
        <text>Cleavage of hydrophobic, N-terminal signal or leader sequences from secreted and periplasmic proteins.</text>
        <dbReference type="EC" id="3.4.21.89"/>
    </reaction>
</comment>
<keyword evidence="6" id="KW-0645">Protease</keyword>
<dbReference type="InterPro" id="IPR000223">
    <property type="entry name" value="Pept_S26A_signal_pept_1"/>
</dbReference>
<dbReference type="CDD" id="cd06530">
    <property type="entry name" value="S26_SPase_I"/>
    <property type="match status" value="1"/>
</dbReference>
<name>A0A2H0WKV1_9BACT</name>